<evidence type="ECO:0000313" key="3">
    <source>
        <dbReference type="EMBL" id="MDR6227182.1"/>
    </source>
</evidence>
<protein>
    <submittedName>
        <fullName evidence="3">Vancomycin resistance protein YoaR</fullName>
    </submittedName>
</protein>
<sequence>MEKSDKSDHPSKRKVEIVDRPPVDERALRQLPEVEVVRTGDDEEEEREEEIMGGKKEEPAPLPSEKREAPPRRRLWPVTLSLIVVLLMGLIGWGWQENWFSPGPQLILTHNQKTWTLDLTRVGYDGERIESVDRQQLRAWLESVAQEVDRPPKNARMERWGEPIERSKPGTVLDVDMIEEEWLKQLEGVVDRPQPAPMVQVEPQVKEEDFHGVDQQEWARFTTWFDSAQEERTANIIRSAEVLDGRVINPGETVSFLGEVGEGSDYNAVVRTVDGTPHEIPGGGVSQTASTLFNTVDQISLEIIERHTYSDRDSYVAVGRDAFVRWGEGERDFRFRNSLNHPILIRTESGAGFITVSLYSNPEADPQIKVIPPALERVEPESDAFEPLPGEEPDTPEENNGSASEGKGGRDGSEQTGTPESRDPSGPGSPGNDRGGGDPDDGEDRDNEAGEQPNPPHPDPGDDDSEEEPEEPGGTPSPGNPPEEPPQEESSQEEGDEEDVA</sequence>
<keyword evidence="2" id="KW-0812">Transmembrane</keyword>
<feature type="transmembrane region" description="Helical" evidence="2">
    <location>
        <begin position="75"/>
        <end position="95"/>
    </location>
</feature>
<dbReference type="InterPro" id="IPR052913">
    <property type="entry name" value="Glycopeptide_resist_protein"/>
</dbReference>
<dbReference type="RefSeq" id="WP_309868115.1">
    <property type="nucleotide sequence ID" value="NZ_JAVDQG010000008.1"/>
</dbReference>
<feature type="region of interest" description="Disordered" evidence="1">
    <location>
        <begin position="1"/>
        <end position="70"/>
    </location>
</feature>
<evidence type="ECO:0000256" key="1">
    <source>
        <dbReference type="SAM" id="MobiDB-lite"/>
    </source>
</evidence>
<dbReference type="PANTHER" id="PTHR35788:SF1">
    <property type="entry name" value="EXPORTED PROTEIN"/>
    <property type="match status" value="1"/>
</dbReference>
<reference evidence="3 4" key="1">
    <citation type="submission" date="2023-07" db="EMBL/GenBank/DDBJ databases">
        <title>Genomic Encyclopedia of Type Strains, Phase IV (KMG-IV): sequencing the most valuable type-strain genomes for metagenomic binning, comparative biology and taxonomic classification.</title>
        <authorList>
            <person name="Goeker M."/>
        </authorList>
    </citation>
    <scope>NUCLEOTIDE SEQUENCE [LARGE SCALE GENOMIC DNA]</scope>
    <source>
        <strain evidence="3 4">DSM 45903</strain>
    </source>
</reference>
<organism evidence="3 4">
    <name type="scientific">Desmospora profundinema</name>
    <dbReference type="NCBI Taxonomy" id="1571184"/>
    <lineage>
        <taxon>Bacteria</taxon>
        <taxon>Bacillati</taxon>
        <taxon>Bacillota</taxon>
        <taxon>Bacilli</taxon>
        <taxon>Bacillales</taxon>
        <taxon>Thermoactinomycetaceae</taxon>
        <taxon>Desmospora</taxon>
    </lineage>
</organism>
<dbReference type="InterPro" id="IPR007391">
    <property type="entry name" value="Vancomycin_resist_VanW"/>
</dbReference>
<feature type="region of interest" description="Disordered" evidence="1">
    <location>
        <begin position="373"/>
        <end position="501"/>
    </location>
</feature>
<feature type="compositionally biased region" description="Basic and acidic residues" evidence="1">
    <location>
        <begin position="50"/>
        <end position="70"/>
    </location>
</feature>
<keyword evidence="2" id="KW-1133">Transmembrane helix</keyword>
<name>A0ABU1IRK7_9BACL</name>
<proteinExistence type="predicted"/>
<feature type="compositionally biased region" description="Acidic residues" evidence="1">
    <location>
        <begin position="485"/>
        <end position="501"/>
    </location>
</feature>
<feature type="compositionally biased region" description="Basic and acidic residues" evidence="1">
    <location>
        <begin position="1"/>
        <end position="28"/>
    </location>
</feature>
<keyword evidence="4" id="KW-1185">Reference proteome</keyword>
<comment type="caution">
    <text evidence="3">The sequence shown here is derived from an EMBL/GenBank/DDBJ whole genome shotgun (WGS) entry which is preliminary data.</text>
</comment>
<accession>A0ABU1IRK7</accession>
<dbReference type="PANTHER" id="PTHR35788">
    <property type="entry name" value="EXPORTED PROTEIN-RELATED"/>
    <property type="match status" value="1"/>
</dbReference>
<dbReference type="Pfam" id="PF04294">
    <property type="entry name" value="VanW"/>
    <property type="match status" value="1"/>
</dbReference>
<dbReference type="Proteomes" id="UP001185012">
    <property type="component" value="Unassembled WGS sequence"/>
</dbReference>
<dbReference type="EMBL" id="JAVDQG010000008">
    <property type="protein sequence ID" value="MDR6227182.1"/>
    <property type="molecule type" value="Genomic_DNA"/>
</dbReference>
<feature type="compositionally biased region" description="Acidic residues" evidence="1">
    <location>
        <begin position="461"/>
        <end position="471"/>
    </location>
</feature>
<keyword evidence="2" id="KW-0472">Membrane</keyword>
<feature type="compositionally biased region" description="Acidic residues" evidence="1">
    <location>
        <begin position="381"/>
        <end position="397"/>
    </location>
</feature>
<gene>
    <name evidence="3" type="ORF">JOE21_003197</name>
</gene>
<evidence type="ECO:0000256" key="2">
    <source>
        <dbReference type="SAM" id="Phobius"/>
    </source>
</evidence>
<evidence type="ECO:0000313" key="4">
    <source>
        <dbReference type="Proteomes" id="UP001185012"/>
    </source>
</evidence>